<dbReference type="RefSeq" id="WP_252955777.1">
    <property type="nucleotide sequence ID" value="NZ_JAFIRR010000173.1"/>
</dbReference>
<protein>
    <submittedName>
        <fullName evidence="4">CoA transferase subunit A</fullName>
    </submittedName>
</protein>
<feature type="region of interest" description="Disordered" evidence="3">
    <location>
        <begin position="1"/>
        <end position="33"/>
    </location>
</feature>
<dbReference type="InterPro" id="IPR037171">
    <property type="entry name" value="NagB/RpiA_transferase-like"/>
</dbReference>
<comment type="similarity">
    <text evidence="1">Belongs to the 3-oxoacid CoA-transferase subunit A family.</text>
</comment>
<comment type="caution">
    <text evidence="4">The sequence shown here is derived from an EMBL/GenBank/DDBJ whole genome shotgun (WGS) entry which is preliminary data.</text>
</comment>
<accession>A0ABT1DB40</accession>
<dbReference type="PANTHER" id="PTHR13707:SF60">
    <property type="entry name" value="ACETATE COA-TRANSFERASE SUBUNIT ALPHA"/>
    <property type="match status" value="1"/>
</dbReference>
<keyword evidence="2 4" id="KW-0808">Transferase</keyword>
<dbReference type="NCBIfam" id="TIGR02429">
    <property type="entry name" value="pcaI_scoA_fam"/>
    <property type="match status" value="1"/>
</dbReference>
<name>A0ABT1DB40_9PROT</name>
<dbReference type="InterPro" id="IPR012792">
    <property type="entry name" value="3-oxoacid_CoA-transf_A"/>
</dbReference>
<dbReference type="PROSITE" id="PS01273">
    <property type="entry name" value="COA_TRANSF_1"/>
    <property type="match status" value="1"/>
</dbReference>
<gene>
    <name evidence="4" type="ORF">JYK14_23775</name>
</gene>
<dbReference type="Proteomes" id="UP001523392">
    <property type="component" value="Unassembled WGS sequence"/>
</dbReference>
<evidence type="ECO:0000256" key="1">
    <source>
        <dbReference type="ARBA" id="ARBA00005612"/>
    </source>
</evidence>
<reference evidence="4 5" key="1">
    <citation type="submission" date="2021-12" db="EMBL/GenBank/DDBJ databases">
        <title>Siccirubricoccus leaddurans sp. nov., a high concentration Zn2+ tolerance bacterium.</title>
        <authorList>
            <person name="Cao Y."/>
        </authorList>
    </citation>
    <scope>NUCLEOTIDE SEQUENCE [LARGE SCALE GENOMIC DNA]</scope>
    <source>
        <strain evidence="4 5">KC 17139</strain>
    </source>
</reference>
<proteinExistence type="inferred from homology"/>
<keyword evidence="5" id="KW-1185">Reference proteome</keyword>
<dbReference type="Gene3D" id="3.40.1080.10">
    <property type="entry name" value="Glutaconate Coenzyme A-transferase"/>
    <property type="match status" value="1"/>
</dbReference>
<organism evidence="4 5">
    <name type="scientific">Siccirubricoccus soli</name>
    <dbReference type="NCBI Taxonomy" id="2899147"/>
    <lineage>
        <taxon>Bacteria</taxon>
        <taxon>Pseudomonadati</taxon>
        <taxon>Pseudomonadota</taxon>
        <taxon>Alphaproteobacteria</taxon>
        <taxon>Acetobacterales</taxon>
        <taxon>Roseomonadaceae</taxon>
        <taxon>Siccirubricoccus</taxon>
    </lineage>
</organism>
<dbReference type="GO" id="GO:0016740">
    <property type="term" value="F:transferase activity"/>
    <property type="evidence" value="ECO:0007669"/>
    <property type="project" value="UniProtKB-KW"/>
</dbReference>
<dbReference type="SMART" id="SM00882">
    <property type="entry name" value="CoA_trans"/>
    <property type="match status" value="1"/>
</dbReference>
<evidence type="ECO:0000256" key="2">
    <source>
        <dbReference type="ARBA" id="ARBA00022679"/>
    </source>
</evidence>
<evidence type="ECO:0000256" key="3">
    <source>
        <dbReference type="SAM" id="MobiDB-lite"/>
    </source>
</evidence>
<dbReference type="PANTHER" id="PTHR13707">
    <property type="entry name" value="KETOACID-COENZYME A TRANSFERASE"/>
    <property type="match status" value="1"/>
</dbReference>
<sequence>MHRQQRSTPCRPWASWTRSADRATLPRNGEEETPRMARNKVFGSFAEAVADIPDGATIAFGGFAGPGTPYNLTKALLEQGAKRLTCIANTTGGAHQPRMPDIGMLVENGQVAKVICAFTAATRPTDQLPFTPYYERGEVAAELVPQGTLAERLRAAGAGIPAFYTPTAVGTELAEGRETRIINGREYLLEYALPCDVAFIRAWRADTAGNLQFRLAQRNFCPLMATAAKLVVVEVEEEILPAGSLDPDHIHTPGIFVQRMVKIPPAPEGLWTVRRQERAR</sequence>
<dbReference type="SUPFAM" id="SSF100950">
    <property type="entry name" value="NagB/RpiA/CoA transferase-like"/>
    <property type="match status" value="1"/>
</dbReference>
<dbReference type="Pfam" id="PF01144">
    <property type="entry name" value="CoA_trans"/>
    <property type="match status" value="1"/>
</dbReference>
<dbReference type="EMBL" id="JAFIRR010000173">
    <property type="protein sequence ID" value="MCO6419156.1"/>
    <property type="molecule type" value="Genomic_DNA"/>
</dbReference>
<dbReference type="InterPro" id="IPR004163">
    <property type="entry name" value="CoA_transf_BS"/>
</dbReference>
<evidence type="ECO:0000313" key="4">
    <source>
        <dbReference type="EMBL" id="MCO6419156.1"/>
    </source>
</evidence>
<evidence type="ECO:0000313" key="5">
    <source>
        <dbReference type="Proteomes" id="UP001523392"/>
    </source>
</evidence>
<dbReference type="InterPro" id="IPR004165">
    <property type="entry name" value="CoA_trans_fam_I"/>
</dbReference>